<comment type="caution">
    <text evidence="4">The sequence shown here is derived from an EMBL/GenBank/DDBJ whole genome shotgun (WGS) entry which is preliminary data.</text>
</comment>
<dbReference type="Pfam" id="PF25482">
    <property type="entry name" value="DUF7905"/>
    <property type="match status" value="1"/>
</dbReference>
<feature type="compositionally biased region" description="Polar residues" evidence="1">
    <location>
        <begin position="274"/>
        <end position="291"/>
    </location>
</feature>
<name>A0A9P7BSU1_RHIOR</name>
<dbReference type="AlphaFoldDB" id="A0A9P7BSU1"/>
<keyword evidence="2" id="KW-0472">Membrane</keyword>
<feature type="transmembrane region" description="Helical" evidence="2">
    <location>
        <begin position="717"/>
        <end position="737"/>
    </location>
</feature>
<keyword evidence="2" id="KW-0812">Transmembrane</keyword>
<accession>A0A9P7BSU1</accession>
<keyword evidence="5" id="KW-1185">Reference proteome</keyword>
<organism evidence="4 5">
    <name type="scientific">Rhizopus oryzae</name>
    <name type="common">Mucormycosis agent</name>
    <name type="synonym">Rhizopus arrhizus var. delemar</name>
    <dbReference type="NCBI Taxonomy" id="64495"/>
    <lineage>
        <taxon>Eukaryota</taxon>
        <taxon>Fungi</taxon>
        <taxon>Fungi incertae sedis</taxon>
        <taxon>Mucoromycota</taxon>
        <taxon>Mucoromycotina</taxon>
        <taxon>Mucoromycetes</taxon>
        <taxon>Mucorales</taxon>
        <taxon>Mucorineae</taxon>
        <taxon>Rhizopodaceae</taxon>
        <taxon>Rhizopus</taxon>
    </lineage>
</organism>
<dbReference type="Proteomes" id="UP000716291">
    <property type="component" value="Unassembled WGS sequence"/>
</dbReference>
<evidence type="ECO:0000313" key="5">
    <source>
        <dbReference type="Proteomes" id="UP000716291"/>
    </source>
</evidence>
<evidence type="ECO:0000259" key="3">
    <source>
        <dbReference type="Pfam" id="PF25482"/>
    </source>
</evidence>
<evidence type="ECO:0000313" key="4">
    <source>
        <dbReference type="EMBL" id="KAG1308889.1"/>
    </source>
</evidence>
<feature type="region of interest" description="Disordered" evidence="1">
    <location>
        <begin position="256"/>
        <end position="292"/>
    </location>
</feature>
<feature type="compositionally biased region" description="Basic and acidic residues" evidence="1">
    <location>
        <begin position="256"/>
        <end position="265"/>
    </location>
</feature>
<keyword evidence="2" id="KW-1133">Transmembrane helix</keyword>
<evidence type="ECO:0000256" key="1">
    <source>
        <dbReference type="SAM" id="MobiDB-lite"/>
    </source>
</evidence>
<evidence type="ECO:0000256" key="2">
    <source>
        <dbReference type="SAM" id="Phobius"/>
    </source>
</evidence>
<feature type="compositionally biased region" description="Acidic residues" evidence="1">
    <location>
        <begin position="87"/>
        <end position="114"/>
    </location>
</feature>
<protein>
    <recommendedName>
        <fullName evidence="3">DUF7905 domain-containing protein</fullName>
    </recommendedName>
</protein>
<gene>
    <name evidence="4" type="ORF">G6F64_005716</name>
</gene>
<feature type="transmembrane region" description="Helical" evidence="2">
    <location>
        <begin position="797"/>
        <end position="818"/>
    </location>
</feature>
<feature type="domain" description="DUF7905" evidence="3">
    <location>
        <begin position="408"/>
        <end position="690"/>
    </location>
</feature>
<reference evidence="4" key="1">
    <citation type="journal article" date="2020" name="Microb. Genom.">
        <title>Genetic diversity of clinical and environmental Mucorales isolates obtained from an investigation of mucormycosis cases among solid organ transplant recipients.</title>
        <authorList>
            <person name="Nguyen M.H."/>
            <person name="Kaul D."/>
            <person name="Muto C."/>
            <person name="Cheng S.J."/>
            <person name="Richter R.A."/>
            <person name="Bruno V.M."/>
            <person name="Liu G."/>
            <person name="Beyhan S."/>
            <person name="Sundermann A.J."/>
            <person name="Mounaud S."/>
            <person name="Pasculle A.W."/>
            <person name="Nierman W.C."/>
            <person name="Driscoll E."/>
            <person name="Cumbie R."/>
            <person name="Clancy C.J."/>
            <person name="Dupont C.L."/>
        </authorList>
    </citation>
    <scope>NUCLEOTIDE SEQUENCE</scope>
    <source>
        <strain evidence="4">GL11</strain>
    </source>
</reference>
<feature type="region of interest" description="Disordered" evidence="1">
    <location>
        <begin position="86"/>
        <end position="118"/>
    </location>
</feature>
<dbReference type="OrthoDB" id="7875889at2759"/>
<dbReference type="EMBL" id="JAANQT010000715">
    <property type="protein sequence ID" value="KAG1308889.1"/>
    <property type="molecule type" value="Genomic_DNA"/>
</dbReference>
<dbReference type="InterPro" id="IPR057227">
    <property type="entry name" value="DUF7905"/>
</dbReference>
<proteinExistence type="predicted"/>
<sequence>MKHNLTIFSAAYINETTFNSFKSFLSELEEKTNTKITFDFNDQHQAIDDNYMKGTYEDVSMFNKDMEYVLPESSKPKAFFLSKRIEEEEDDDGDEEEQEEEVDDDEDDDEEEDRFEDKELTIERLKISKLINNPMDLLLGPPQHNMQNAEYLNLISDLTNTQCRLEGREIVIEGYNKDLVQEALERFEIIQKTFIGCYLKRMVVPCIHYPRESDPYKLYFCPMNTYKYQSLIDLRRLSSCEETYVALPVFFNQEKQEHDPPKDMIRLNPKQKRQYQSPKQSINRSSKTPSSPCLEIRHNHWGLDRDFKNVYHNSQSQQYITAEKLAEAFSKPQTVQSPLQEKENSLLLQDFPVLVNPAQDTNQRQGIIRLDKYQPSLSNKKQSRGRVIRIIPQKSASSIGYQMKSCLLQKVKDYNFHNIKRALEAGLEASRGHKGEVMLSAKIGKLLWFNEKKQDLQKLWDPFDVKDIIVGELGVRPCFNDITTSDNAIINEISHIVPSPCKRQVFYEFHISARNQRKSDYKDMLLYMKEGIVDASKIVYSEKVVTEIDWASLDRKLDFQMTLKIRDLVRKDAKPFTTFVKYISINPVTRALMFEDIPQFLHVQYILKKESMQHKTNNFIIEITRVEKLHIREAPMNRYHDNRKQLMAEASDDCWFEIEVFDSQHQRHFDLNLELEHGKAASWTPNDILGGEACPSLTHFVRCILLIIEKSEEKINLAIYLAAFLALFGFIVFILLFGENPNLLDLSIAHYVKLVWIYRGMIIEWGLDKAYMLDSNGNKVPVSFHKAFLYVLQHDRIIGSIGILGMVVSIVVFVFFIYQVYLAARGITTNEAFKWEMVEDAIDRGELYKSDGGQYKTYYSQSEAKGKRIESLEEVENIYDEGFLTNLHQVFFPPKF</sequence>